<feature type="region of interest" description="Disordered" evidence="2">
    <location>
        <begin position="595"/>
        <end position="614"/>
    </location>
</feature>
<keyword evidence="1" id="KW-0175">Coiled coil</keyword>
<dbReference type="PANTHER" id="PTHR32114">
    <property type="entry name" value="ABC TRANSPORTER ABCH.3"/>
    <property type="match status" value="1"/>
</dbReference>
<evidence type="ECO:0000256" key="2">
    <source>
        <dbReference type="SAM" id="MobiDB-lite"/>
    </source>
</evidence>
<comment type="caution">
    <text evidence="3">The sequence shown here is derived from an EMBL/GenBank/DDBJ whole genome shotgun (WGS) entry which is preliminary data.</text>
</comment>
<feature type="coiled-coil region" evidence="1">
    <location>
        <begin position="462"/>
        <end position="496"/>
    </location>
</feature>
<protein>
    <submittedName>
        <fullName evidence="3">Uncharacterized protein</fullName>
    </submittedName>
</protein>
<accession>A0A1E2VAP9</accession>
<feature type="coiled-coil region" evidence="1">
    <location>
        <begin position="257"/>
        <end position="284"/>
    </location>
</feature>
<dbReference type="PANTHER" id="PTHR32114:SF2">
    <property type="entry name" value="ABC TRANSPORTER ABCH.3"/>
    <property type="match status" value="1"/>
</dbReference>
<dbReference type="OrthoDB" id="9145695at2"/>
<evidence type="ECO:0000256" key="1">
    <source>
        <dbReference type="SAM" id="Coils"/>
    </source>
</evidence>
<feature type="region of interest" description="Disordered" evidence="2">
    <location>
        <begin position="563"/>
        <end position="587"/>
    </location>
</feature>
<proteinExistence type="predicted"/>
<evidence type="ECO:0000313" key="4">
    <source>
        <dbReference type="Proteomes" id="UP000094291"/>
    </source>
</evidence>
<feature type="compositionally biased region" description="Low complexity" evidence="2">
    <location>
        <begin position="578"/>
        <end position="587"/>
    </location>
</feature>
<feature type="compositionally biased region" description="Basic and acidic residues" evidence="2">
    <location>
        <begin position="563"/>
        <end position="575"/>
    </location>
</feature>
<dbReference type="STRING" id="197479.BFW38_09410"/>
<reference evidence="3 4" key="1">
    <citation type="submission" date="2016-08" db="EMBL/GenBank/DDBJ databases">
        <authorList>
            <person name="Seilhamer J.J."/>
        </authorList>
    </citation>
    <scope>NUCLEOTIDE SEQUENCE [LARGE SCALE GENOMIC DNA]</scope>
    <source>
        <strain evidence="3 4">PH27A</strain>
    </source>
</reference>
<feature type="coiled-coil region" evidence="1">
    <location>
        <begin position="1158"/>
        <end position="1192"/>
    </location>
</feature>
<organism evidence="3 4">
    <name type="scientific">Terasakiispira papahanaumokuakeensis</name>
    <dbReference type="NCBI Taxonomy" id="197479"/>
    <lineage>
        <taxon>Bacteria</taxon>
        <taxon>Pseudomonadati</taxon>
        <taxon>Pseudomonadota</taxon>
        <taxon>Gammaproteobacteria</taxon>
        <taxon>Oceanospirillales</taxon>
        <taxon>Terasakiispira</taxon>
    </lineage>
</organism>
<evidence type="ECO:0000313" key="3">
    <source>
        <dbReference type="EMBL" id="ODC03725.1"/>
    </source>
</evidence>
<dbReference type="EMBL" id="MDTQ01000001">
    <property type="protein sequence ID" value="ODC03725.1"/>
    <property type="molecule type" value="Genomic_DNA"/>
</dbReference>
<keyword evidence="4" id="KW-1185">Reference proteome</keyword>
<gene>
    <name evidence="3" type="ORF">BFW38_09410</name>
</gene>
<dbReference type="Proteomes" id="UP000094291">
    <property type="component" value="Unassembled WGS sequence"/>
</dbReference>
<dbReference type="RefSeq" id="WP_068998186.1">
    <property type="nucleotide sequence ID" value="NZ_MDTQ01000001.1"/>
</dbReference>
<name>A0A1E2VAP9_9GAMM</name>
<sequence>MSVINRIEVANLLNKHGDIQTPWEAKMRHLMLDLKGQSTAVSMENGFGKTTLSEALIGLLSRDRKLLSNTRRKCCPAVKGSYSHLRVEFLLRHTDPGQDDLLASQGSAVAGDPWVFGLYGHSDSELQFYFYPGQLEDCPVHYISRDQKRVLHPNQDFQRLMRDAHVQKPATRDEWLDQISRHISRKELEQLATFQKEGGADKSQIFNAIRPKRGEKADQAFFYEVLAPQVLAGATQGETDEAEEFIEDVVVNSGRHVSELRHRLREARQDLDRAERKVTALDQLGHQANDWLHKQQALDEGNAQLARDAAVLQHFVQSQPLPGIPQWPDAADAGDMAEASASAQAMAWAPGEREPLIELQGLAQVCGLKAKVLSDYFDQVGVHPLTTRRLVMGVDSVSEQQRQVRWYSVSRVRALLQEMHQSFASDVDRLAALARLDQAWEIFLDADSNPFREQWEADRIWRHQLQEDVQSLEQRLEAQRLEVESLERRHREFTDNQTYYTDALAQGLFSEAELHAPDETAQKVQAEVEQARQALADHHQQVGQWRHWEAEWQHFRRLEPERQPQDVLTDDDHRQAQHQKQVQAVKAQLASLEGQRGPLQQQVAQAQREHDRLQPQRDELQQLAEAHRTFQQLHPGASASGFLQQAQTELQSLQTQYQQFTESLAQDRQDYDALSRLISVEADYQRLHGDDKPVSLRERLLTEVRALQSESAQLEPQQQQCQAQVNALKGFQQRVPDQDPDQWCDHAQSVYPQWLQRLEQLQQSLTRLDEHLAHLEQDPLMPSAQEQEALALLQAEGLEVTPLHQCLKSVLHNASETERRGVMTQAAALLFAPVLIDNEQAAQAAGRLLESGLNVPVLSLTGVTALWQSGQPLLGAVVGQATLAVKAASDPTYLVQLREQLEAKQSALKDEFRRLQAELATVEPHGELFRLAQTAQMAIRDNAPAQLVALQQRREELDEALSRLSERTTDAGLQLIQDYQQFLSLGGMQRYQELGEQLAEADLTLSALSEQIETRSAPLQQAQRVYFDAERYEQLGGVAQQESLAAEQTHWSEQVAILEQQLTELDTLLDEQQQLLVQLDHDADDLLTAQARDRLQQLVTYCADGGPDFMRNAQAQETVLSEAVSRAQQRANYPLQRIREYLAVRDDGGQQGRREQVIATARNEVKALQQQLTSQRQQLEALNKRIEQAREATRWVDELAVEWLSQCRELTVDLRQSARQQFPLSALEAHPLVPLLADYLTRLSAYTEMASDVEVDCVDLAPLQLLQQQIQDLLHDTRVAEQGQQLQHLHQDTRKSRLSLLKLLQTMLEKSSLFNASEKARLEVWQQSNNERDLLPMPEALARLRQTLHDQLKAHQQRVDELLNSSAQVESGLQERLSRIIIDAAGNLALLRRVARATADREKGAWFDVQADVIEDDEITALVEQLLGDIEMRHAQWQQRQAEGDVAREDQLQRDLQQEVRQRIYRGLFKSVAIRVRHPAIRPHGRLFSLNEQMSEGQREAISLMWLVKLSEFAIERDLRGYAAPARQREQVGRESVIVLDGLFSKLSHRRLIQDSLESLRHTRGRFQMIGLIHNPNYENDADIFPTYLVGSVIGGVGGQGGHVLVHQGQPIAGVMQQHSGEASLFHLHVERPEQQGNTLPTD</sequence>